<comment type="caution">
    <text evidence="2">The sequence shown here is derived from an EMBL/GenBank/DDBJ whole genome shotgun (WGS) entry which is preliminary data.</text>
</comment>
<dbReference type="OrthoDB" id="10405466at2759"/>
<accession>A0A4Y2H911</accession>
<name>A0A4Y2H911_ARAVE</name>
<organism evidence="2 3">
    <name type="scientific">Araneus ventricosus</name>
    <name type="common">Orbweaver spider</name>
    <name type="synonym">Epeira ventricosa</name>
    <dbReference type="NCBI Taxonomy" id="182803"/>
    <lineage>
        <taxon>Eukaryota</taxon>
        <taxon>Metazoa</taxon>
        <taxon>Ecdysozoa</taxon>
        <taxon>Arthropoda</taxon>
        <taxon>Chelicerata</taxon>
        <taxon>Arachnida</taxon>
        <taxon>Araneae</taxon>
        <taxon>Araneomorphae</taxon>
        <taxon>Entelegynae</taxon>
        <taxon>Araneoidea</taxon>
        <taxon>Araneidae</taxon>
        <taxon>Araneus</taxon>
    </lineage>
</organism>
<dbReference type="AlphaFoldDB" id="A0A4Y2H911"/>
<evidence type="ECO:0000313" key="3">
    <source>
        <dbReference type="Proteomes" id="UP000499080"/>
    </source>
</evidence>
<evidence type="ECO:0000256" key="1">
    <source>
        <dbReference type="SAM" id="MobiDB-lite"/>
    </source>
</evidence>
<keyword evidence="3" id="KW-1185">Reference proteome</keyword>
<reference evidence="2 3" key="1">
    <citation type="journal article" date="2019" name="Sci. Rep.">
        <title>Orb-weaving spider Araneus ventricosus genome elucidates the spidroin gene catalogue.</title>
        <authorList>
            <person name="Kono N."/>
            <person name="Nakamura H."/>
            <person name="Ohtoshi R."/>
            <person name="Moran D.A.P."/>
            <person name="Shinohara A."/>
            <person name="Yoshida Y."/>
            <person name="Fujiwara M."/>
            <person name="Mori M."/>
            <person name="Tomita M."/>
            <person name="Arakawa K."/>
        </authorList>
    </citation>
    <scope>NUCLEOTIDE SEQUENCE [LARGE SCALE GENOMIC DNA]</scope>
</reference>
<dbReference type="Proteomes" id="UP000499080">
    <property type="component" value="Unassembled WGS sequence"/>
</dbReference>
<sequence>MVTHRHSCESRLIGTRFEGSPFSRTRRRKSRREGNCRNIGHRKSSASNAWPANCARFQGTIGDRPTPLLIGGCSRDSSRDKQCREGPQGSSTNWLLAKERG</sequence>
<dbReference type="EMBL" id="BGPR01001761">
    <property type="protein sequence ID" value="GBM61278.1"/>
    <property type="molecule type" value="Genomic_DNA"/>
</dbReference>
<feature type="region of interest" description="Disordered" evidence="1">
    <location>
        <begin position="19"/>
        <end position="48"/>
    </location>
</feature>
<proteinExistence type="predicted"/>
<gene>
    <name evidence="2" type="ORF">AVEN_253030_1</name>
</gene>
<evidence type="ECO:0000313" key="2">
    <source>
        <dbReference type="EMBL" id="GBM61278.1"/>
    </source>
</evidence>
<feature type="region of interest" description="Disordered" evidence="1">
    <location>
        <begin position="75"/>
        <end position="101"/>
    </location>
</feature>
<protein>
    <submittedName>
        <fullName evidence="2">Uncharacterized protein</fullName>
    </submittedName>
</protein>